<dbReference type="SUPFAM" id="SSF57850">
    <property type="entry name" value="RING/U-box"/>
    <property type="match status" value="1"/>
</dbReference>
<dbReference type="InterPro" id="IPR017907">
    <property type="entry name" value="Znf_RING_CS"/>
</dbReference>
<feature type="domain" description="RING-type" evidence="9">
    <location>
        <begin position="150"/>
        <end position="197"/>
    </location>
</feature>
<dbReference type="KEGG" id="muo:115478346"/>
<dbReference type="InterPro" id="IPR013083">
    <property type="entry name" value="Znf_RING/FYVE/PHD"/>
</dbReference>
<evidence type="ECO:0000256" key="4">
    <source>
        <dbReference type="ARBA" id="ARBA00022771"/>
    </source>
</evidence>
<reference evidence="14" key="1">
    <citation type="submission" date="2025-08" db="UniProtKB">
        <authorList>
            <consortium name="RefSeq"/>
        </authorList>
    </citation>
    <scope>IDENTIFICATION</scope>
</reference>
<evidence type="ECO:0000259" key="10">
    <source>
        <dbReference type="PROSITE" id="PS50119"/>
    </source>
</evidence>
<name>A0A6P7Z4D4_9AMPH</name>
<keyword evidence="2" id="KW-0963">Cytoplasm</keyword>
<keyword evidence="4 7" id="KW-0863">Zinc-finger</keyword>
<dbReference type="Gene3D" id="3.30.160.60">
    <property type="entry name" value="Classic Zinc Finger"/>
    <property type="match status" value="1"/>
</dbReference>
<protein>
    <submittedName>
        <fullName evidence="14">Tripartite motif-containing protein 42</fullName>
    </submittedName>
</protein>
<feature type="domain" description="B box-type" evidence="10">
    <location>
        <begin position="292"/>
        <end position="333"/>
    </location>
</feature>
<dbReference type="InterPro" id="IPR013783">
    <property type="entry name" value="Ig-like_fold"/>
</dbReference>
<feature type="domain" description="Fibronectin type-III" evidence="11">
    <location>
        <begin position="617"/>
        <end position="717"/>
    </location>
</feature>
<comment type="subcellular location">
    <subcellularLocation>
        <location evidence="1">Cytoplasm</location>
    </subcellularLocation>
</comment>
<sequence>MEDCIDAVMYRFPLPLFGGCSQPLPCGSKEISVPLLDLLHQCMQKLCQCRGNCMKCCPECTCYKCKCSPQGSCRCECKESPSCLGCFCLKLADPPCYCVKVKKPCCGCFTKNKMQRKISQSKSAGEKYEKGFLGLLEKDLDKAIVQRLICPSCRQFYSQPCTLPCEHHLCKPCVEKLKTQAATSTEPCLFIKCPVCQCAYYFQHNDLKLPNDYLRAIILKKYCTRKGISLPKGSGFTNIVYCQHCPTNKKREAAMRCRTCKQQFYCNICLSKHHNHRMLELHNITEFIQREEKTSHCFYHPQKFITKYCFTCKALLCEDCNFELHEDHNTLSLSEACAEESHALFSAIAKYKRAKYGLETDLLEFSILRSNFKMNKDNRKKEIRHGFLNLHAILNEKEKNILENIDNMENEKQKMIMSFLNKSAQIAYSMEGLMQYAKEALKEENQIVFLQSANTLVNEINNEATNIYQPDPCMRLDPIKNLSLNFNQISSSLQILFPSPINKHSQMESTESDPQNPYVSSSGHEICAPKCIPSGQLMPCKTTSCKEADIPDYPFDIGKDENNERAKSLPPIAVPKSDVCRFWQEYPPNAGNVKDRDCDYYWNHSASLENATGPPPVPGQVTIYQTIAYPTAAKVFWTTPDDDVEFYDAEFHEVLPDKPEDCSIGDFSGNMSGIKQQCMELHNLSPSGEYLFRVRAVNSTGKGEWSEVLKLNRVLGLGSGTGDSGTEEGVQLLILEPPSSCSPTCLQELPAGCINSQIWTAAYSGATLLPFRAARVEEEEEEKESSTTTAFPLFSKTGADSTCPSPPPHHLLESESSANSNTSSNRSTKKANPCEV</sequence>
<dbReference type="PROSITE" id="PS51262">
    <property type="entry name" value="COS"/>
    <property type="match status" value="1"/>
</dbReference>
<dbReference type="PROSITE" id="PS50853">
    <property type="entry name" value="FN3"/>
    <property type="match status" value="1"/>
</dbReference>
<dbReference type="OrthoDB" id="5800423at2759"/>
<feature type="region of interest" description="Disordered" evidence="8">
    <location>
        <begin position="777"/>
        <end position="836"/>
    </location>
</feature>
<dbReference type="PROSITE" id="PS50089">
    <property type="entry name" value="ZF_RING_2"/>
    <property type="match status" value="1"/>
</dbReference>
<dbReference type="InterPro" id="IPR050617">
    <property type="entry name" value="E3_ligase_FN3/SPRY"/>
</dbReference>
<dbReference type="AlphaFoldDB" id="A0A6P7Z4D4"/>
<dbReference type="PANTHER" id="PTHR24099">
    <property type="entry name" value="E3 UBIQUITIN-PROTEIN LIGASE TRIM36-RELATED"/>
    <property type="match status" value="1"/>
</dbReference>
<organism evidence="13 14">
    <name type="scientific">Microcaecilia unicolor</name>
    <dbReference type="NCBI Taxonomy" id="1415580"/>
    <lineage>
        <taxon>Eukaryota</taxon>
        <taxon>Metazoa</taxon>
        <taxon>Chordata</taxon>
        <taxon>Craniata</taxon>
        <taxon>Vertebrata</taxon>
        <taxon>Euteleostomi</taxon>
        <taxon>Amphibia</taxon>
        <taxon>Gymnophiona</taxon>
        <taxon>Siphonopidae</taxon>
        <taxon>Microcaecilia</taxon>
    </lineage>
</organism>
<feature type="domain" description="COS" evidence="12">
    <location>
        <begin position="441"/>
        <end position="499"/>
    </location>
</feature>
<dbReference type="RefSeq" id="XP_030071511.1">
    <property type="nucleotide sequence ID" value="XM_030215651.1"/>
</dbReference>
<evidence type="ECO:0000256" key="7">
    <source>
        <dbReference type="PROSITE-ProRule" id="PRU00024"/>
    </source>
</evidence>
<keyword evidence="3" id="KW-0479">Metal-binding</keyword>
<dbReference type="InParanoid" id="A0A6P7Z4D4"/>
<feature type="compositionally biased region" description="Low complexity" evidence="8">
    <location>
        <begin position="814"/>
        <end position="826"/>
    </location>
</feature>
<evidence type="ECO:0000256" key="8">
    <source>
        <dbReference type="SAM" id="MobiDB-lite"/>
    </source>
</evidence>
<proteinExistence type="predicted"/>
<dbReference type="PROSITE" id="PS00518">
    <property type="entry name" value="ZF_RING_1"/>
    <property type="match status" value="1"/>
</dbReference>
<dbReference type="CDD" id="cd00063">
    <property type="entry name" value="FN3"/>
    <property type="match status" value="1"/>
</dbReference>
<accession>A0A6P7Z4D4</accession>
<dbReference type="GeneID" id="115478346"/>
<dbReference type="CTD" id="287015"/>
<dbReference type="PANTHER" id="PTHR24099:SF16">
    <property type="entry name" value="E3 UBIQUITIN-PROTEIN LIGASE MIDLINE-1-LIKE ISOFORM X1"/>
    <property type="match status" value="1"/>
</dbReference>
<dbReference type="Gene3D" id="3.30.40.10">
    <property type="entry name" value="Zinc/RING finger domain, C3HC4 (zinc finger)"/>
    <property type="match status" value="1"/>
</dbReference>
<dbReference type="SUPFAM" id="SSF49265">
    <property type="entry name" value="Fibronectin type III"/>
    <property type="match status" value="1"/>
</dbReference>
<dbReference type="InterPro" id="IPR001841">
    <property type="entry name" value="Znf_RING"/>
</dbReference>
<evidence type="ECO:0000256" key="6">
    <source>
        <dbReference type="ARBA" id="ARBA00023054"/>
    </source>
</evidence>
<gene>
    <name evidence="14" type="primary">TRIM42</name>
</gene>
<dbReference type="PROSITE" id="PS50119">
    <property type="entry name" value="ZF_BBOX"/>
    <property type="match status" value="1"/>
</dbReference>
<dbReference type="Pfam" id="PF00643">
    <property type="entry name" value="zf-B_box"/>
    <property type="match status" value="1"/>
</dbReference>
<keyword evidence="5" id="KW-0862">Zinc</keyword>
<dbReference type="InterPro" id="IPR003961">
    <property type="entry name" value="FN3_dom"/>
</dbReference>
<dbReference type="SMART" id="SM00060">
    <property type="entry name" value="FN3"/>
    <property type="match status" value="1"/>
</dbReference>
<evidence type="ECO:0000256" key="5">
    <source>
        <dbReference type="ARBA" id="ARBA00022833"/>
    </source>
</evidence>
<dbReference type="GO" id="GO:0008270">
    <property type="term" value="F:zinc ion binding"/>
    <property type="evidence" value="ECO:0007669"/>
    <property type="project" value="UniProtKB-KW"/>
</dbReference>
<dbReference type="FunCoup" id="A0A6P7Z4D4">
    <property type="interactions" value="40"/>
</dbReference>
<evidence type="ECO:0000313" key="13">
    <source>
        <dbReference type="Proteomes" id="UP000515156"/>
    </source>
</evidence>
<evidence type="ECO:0000259" key="12">
    <source>
        <dbReference type="PROSITE" id="PS51262"/>
    </source>
</evidence>
<dbReference type="Gene3D" id="2.60.40.10">
    <property type="entry name" value="Immunoglobulins"/>
    <property type="match status" value="1"/>
</dbReference>
<dbReference type="Gene3D" id="4.10.830.40">
    <property type="match status" value="1"/>
</dbReference>
<dbReference type="SMART" id="SM00336">
    <property type="entry name" value="BBOX"/>
    <property type="match status" value="2"/>
</dbReference>
<evidence type="ECO:0000259" key="11">
    <source>
        <dbReference type="PROSITE" id="PS50853"/>
    </source>
</evidence>
<dbReference type="InterPro" id="IPR000315">
    <property type="entry name" value="Znf_B-box"/>
</dbReference>
<evidence type="ECO:0000256" key="2">
    <source>
        <dbReference type="ARBA" id="ARBA00022490"/>
    </source>
</evidence>
<keyword evidence="13" id="KW-1185">Reference proteome</keyword>
<dbReference type="Proteomes" id="UP000515156">
    <property type="component" value="Chromosome 10"/>
</dbReference>
<evidence type="ECO:0000256" key="1">
    <source>
        <dbReference type="ARBA" id="ARBA00004496"/>
    </source>
</evidence>
<dbReference type="Pfam" id="PF00041">
    <property type="entry name" value="fn3"/>
    <property type="match status" value="1"/>
</dbReference>
<keyword evidence="6" id="KW-0175">Coiled coil</keyword>
<dbReference type="SUPFAM" id="SSF57845">
    <property type="entry name" value="B-box zinc-binding domain"/>
    <property type="match status" value="1"/>
</dbReference>
<dbReference type="GO" id="GO:0005737">
    <property type="term" value="C:cytoplasm"/>
    <property type="evidence" value="ECO:0007669"/>
    <property type="project" value="UniProtKB-SubCell"/>
</dbReference>
<dbReference type="InterPro" id="IPR017903">
    <property type="entry name" value="COS_domain"/>
</dbReference>
<evidence type="ECO:0000259" key="9">
    <source>
        <dbReference type="PROSITE" id="PS50089"/>
    </source>
</evidence>
<dbReference type="InterPro" id="IPR036116">
    <property type="entry name" value="FN3_sf"/>
</dbReference>
<evidence type="ECO:0000256" key="3">
    <source>
        <dbReference type="ARBA" id="ARBA00022723"/>
    </source>
</evidence>
<evidence type="ECO:0000313" key="14">
    <source>
        <dbReference type="RefSeq" id="XP_030071511.1"/>
    </source>
</evidence>